<dbReference type="GO" id="GO:0000105">
    <property type="term" value="P:L-histidine biosynthetic process"/>
    <property type="evidence" value="ECO:0007669"/>
    <property type="project" value="UniProtKB-UniPathway"/>
</dbReference>
<gene>
    <name evidence="9" type="primary">hisI_37</name>
    <name evidence="9" type="ORF">SDC9_154338</name>
</gene>
<dbReference type="FunFam" id="3.10.20.810:FF:000001">
    <property type="entry name" value="Histidine biosynthesis bifunctional protein HisIE"/>
    <property type="match status" value="1"/>
</dbReference>
<dbReference type="InterPro" id="IPR002496">
    <property type="entry name" value="PRib_AMP_CycHydrolase_dom"/>
</dbReference>
<evidence type="ECO:0000259" key="8">
    <source>
        <dbReference type="Pfam" id="PF01502"/>
    </source>
</evidence>
<feature type="domain" description="Phosphoribosyl-AMP cyclohydrolase" evidence="8">
    <location>
        <begin position="27"/>
        <end position="100"/>
    </location>
</feature>
<keyword evidence="7" id="KW-0368">Histidine biosynthesis</keyword>
<evidence type="ECO:0000256" key="4">
    <source>
        <dbReference type="ARBA" id="ARBA00022490"/>
    </source>
</evidence>
<name>A0A645F0X3_9ZZZZ</name>
<dbReference type="EMBL" id="VSSQ01053039">
    <property type="protein sequence ID" value="MPN07079.1"/>
    <property type="molecule type" value="Genomic_DNA"/>
</dbReference>
<comment type="catalytic activity">
    <reaction evidence="1">
        <text>1-(5-phospho-beta-D-ribosyl)-5'-AMP + H2O = 1-(5-phospho-beta-D-ribosyl)-5-[(5-phospho-beta-D-ribosylamino)methylideneamino]imidazole-4-carboxamide</text>
        <dbReference type="Rhea" id="RHEA:20049"/>
        <dbReference type="ChEBI" id="CHEBI:15377"/>
        <dbReference type="ChEBI" id="CHEBI:58435"/>
        <dbReference type="ChEBI" id="CHEBI:59457"/>
        <dbReference type="EC" id="3.5.4.19"/>
    </reaction>
</comment>
<dbReference type="Pfam" id="PF01502">
    <property type="entry name" value="PRA-CH"/>
    <property type="match status" value="1"/>
</dbReference>
<accession>A0A645F0X3</accession>
<dbReference type="EC" id="3.5.4.19" evidence="3"/>
<keyword evidence="4" id="KW-0963">Cytoplasm</keyword>
<organism evidence="9">
    <name type="scientific">bioreactor metagenome</name>
    <dbReference type="NCBI Taxonomy" id="1076179"/>
    <lineage>
        <taxon>unclassified sequences</taxon>
        <taxon>metagenomes</taxon>
        <taxon>ecological metagenomes</taxon>
    </lineage>
</organism>
<reference evidence="9" key="1">
    <citation type="submission" date="2019-08" db="EMBL/GenBank/DDBJ databases">
        <authorList>
            <person name="Kucharzyk K."/>
            <person name="Murdoch R.W."/>
            <person name="Higgins S."/>
            <person name="Loffler F."/>
        </authorList>
    </citation>
    <scope>NUCLEOTIDE SEQUENCE</scope>
</reference>
<evidence type="ECO:0000256" key="1">
    <source>
        <dbReference type="ARBA" id="ARBA00000024"/>
    </source>
</evidence>
<evidence type="ECO:0000256" key="7">
    <source>
        <dbReference type="ARBA" id="ARBA00023102"/>
    </source>
</evidence>
<dbReference type="InterPro" id="IPR038019">
    <property type="entry name" value="PRib_AMP_CycHydrolase_sf"/>
</dbReference>
<dbReference type="AlphaFoldDB" id="A0A645F0X3"/>
<evidence type="ECO:0000256" key="6">
    <source>
        <dbReference type="ARBA" id="ARBA00022801"/>
    </source>
</evidence>
<keyword evidence="6 9" id="KW-0378">Hydrolase</keyword>
<dbReference type="GO" id="GO:0004636">
    <property type="term" value="F:phosphoribosyl-ATP diphosphatase activity"/>
    <property type="evidence" value="ECO:0007669"/>
    <property type="project" value="UniProtKB-ARBA"/>
</dbReference>
<proteinExistence type="predicted"/>
<evidence type="ECO:0000256" key="5">
    <source>
        <dbReference type="ARBA" id="ARBA00022605"/>
    </source>
</evidence>
<dbReference type="UniPathway" id="UPA00031">
    <property type="reaction ID" value="UER00008"/>
</dbReference>
<dbReference type="NCBIfam" id="NF000768">
    <property type="entry name" value="PRK00051.1"/>
    <property type="match status" value="1"/>
</dbReference>
<dbReference type="PANTHER" id="PTHR42945">
    <property type="entry name" value="HISTIDINE BIOSYNTHESIS BIFUNCTIONAL PROTEIN"/>
    <property type="match status" value="1"/>
</dbReference>
<dbReference type="SUPFAM" id="SSF141734">
    <property type="entry name" value="HisI-like"/>
    <property type="match status" value="1"/>
</dbReference>
<dbReference type="GO" id="GO:0004635">
    <property type="term" value="F:phosphoribosyl-AMP cyclohydrolase activity"/>
    <property type="evidence" value="ECO:0007669"/>
    <property type="project" value="UniProtKB-EC"/>
</dbReference>
<evidence type="ECO:0000256" key="2">
    <source>
        <dbReference type="ARBA" id="ARBA00005169"/>
    </source>
</evidence>
<protein>
    <recommendedName>
        <fullName evidence="3">phosphoribosyl-AMP cyclohydrolase</fullName>
        <ecNumber evidence="3">3.5.4.19</ecNumber>
    </recommendedName>
</protein>
<comment type="pathway">
    <text evidence="2">Amino-acid biosynthesis; L-histidine biosynthesis; L-histidine from 5-phospho-alpha-D-ribose 1-diphosphate: step 3/9.</text>
</comment>
<sequence length="108" mass="12591">MKVEQLFEKSELIPVIIQNAQTREVLMLGFTDRQALELTRETKTAWFWSRSRKKLWNKGESSGNFLHVEKIMTDCDTDTLLYLCRPDGPTCHTGAVSCFFNEITEEWT</sequence>
<evidence type="ECO:0000313" key="9">
    <source>
        <dbReference type="EMBL" id="MPN07079.1"/>
    </source>
</evidence>
<evidence type="ECO:0000256" key="3">
    <source>
        <dbReference type="ARBA" id="ARBA00012721"/>
    </source>
</evidence>
<comment type="caution">
    <text evidence="9">The sequence shown here is derived from an EMBL/GenBank/DDBJ whole genome shotgun (WGS) entry which is preliminary data.</text>
</comment>
<dbReference type="PANTHER" id="PTHR42945:SF9">
    <property type="entry name" value="HISTIDINE BIOSYNTHESIS BIFUNCTIONAL PROTEIN HISIE"/>
    <property type="match status" value="1"/>
</dbReference>
<keyword evidence="5" id="KW-0028">Amino-acid biosynthesis</keyword>
<dbReference type="Gene3D" id="3.10.20.810">
    <property type="entry name" value="Phosphoribosyl-AMP cyclohydrolase"/>
    <property type="match status" value="1"/>
</dbReference>